<keyword evidence="3 14" id="KW-0645">Protease</keyword>
<evidence type="ECO:0000259" key="18">
    <source>
        <dbReference type="PROSITE" id="PS51829"/>
    </source>
</evidence>
<feature type="transmembrane region" description="Helical" evidence="16">
    <location>
        <begin position="737"/>
        <end position="756"/>
    </location>
</feature>
<dbReference type="InterPro" id="IPR036852">
    <property type="entry name" value="Peptidase_S8/S53_dom_sf"/>
</dbReference>
<dbReference type="PROSITE" id="PS00138">
    <property type="entry name" value="SUBTILASE_SER"/>
    <property type="match status" value="1"/>
</dbReference>
<dbReference type="GO" id="GO:0004252">
    <property type="term" value="F:serine-type endopeptidase activity"/>
    <property type="evidence" value="ECO:0007669"/>
    <property type="project" value="UniProtKB-UniRule"/>
</dbReference>
<dbReference type="PROSITE" id="PS51829">
    <property type="entry name" value="P_HOMO_B"/>
    <property type="match status" value="1"/>
</dbReference>
<evidence type="ECO:0000256" key="6">
    <source>
        <dbReference type="ARBA" id="ARBA00022801"/>
    </source>
</evidence>
<dbReference type="FunFam" id="3.40.50.200:FF:000005">
    <property type="entry name" value="Proprotein convertase subtilisin/kexin type 7"/>
    <property type="match status" value="1"/>
</dbReference>
<evidence type="ECO:0000256" key="5">
    <source>
        <dbReference type="ARBA" id="ARBA00022729"/>
    </source>
</evidence>
<dbReference type="Proteomes" id="UP000646827">
    <property type="component" value="Unassembled WGS sequence"/>
</dbReference>
<feature type="domain" description="P/Homo B" evidence="18">
    <location>
        <begin position="482"/>
        <end position="626"/>
    </location>
</feature>
<evidence type="ECO:0000256" key="2">
    <source>
        <dbReference type="ARBA" id="ARBA00005325"/>
    </source>
</evidence>
<comment type="similarity">
    <text evidence="2">Belongs to the peptidase S8 family. Furin subfamily.</text>
</comment>
<feature type="compositionally biased region" description="Basic and acidic residues" evidence="15">
    <location>
        <begin position="799"/>
        <end position="815"/>
    </location>
</feature>
<evidence type="ECO:0000256" key="7">
    <source>
        <dbReference type="ARBA" id="ARBA00022825"/>
    </source>
</evidence>
<dbReference type="Gene3D" id="3.40.50.200">
    <property type="entry name" value="Peptidase S8/S53 domain"/>
    <property type="match status" value="1"/>
</dbReference>
<feature type="chain" id="PRO_5034678779" description="P/Homo B domain-containing protein" evidence="17">
    <location>
        <begin position="19"/>
        <end position="815"/>
    </location>
</feature>
<protein>
    <recommendedName>
        <fullName evidence="18">P/Homo B domain-containing protein</fullName>
    </recommendedName>
</protein>
<dbReference type="OrthoDB" id="300641at2759"/>
<evidence type="ECO:0000256" key="15">
    <source>
        <dbReference type="SAM" id="MobiDB-lite"/>
    </source>
</evidence>
<keyword evidence="7 14" id="KW-0720">Serine protease</keyword>
<feature type="compositionally biased region" description="Polar residues" evidence="15">
    <location>
        <begin position="687"/>
        <end position="697"/>
    </location>
</feature>
<dbReference type="InterPro" id="IPR008979">
    <property type="entry name" value="Galactose-bd-like_sf"/>
</dbReference>
<keyword evidence="12" id="KW-0325">Glycoprotein</keyword>
<dbReference type="PANTHER" id="PTHR42884:SF14">
    <property type="entry name" value="NEUROENDOCRINE CONVERTASE 1"/>
    <property type="match status" value="1"/>
</dbReference>
<dbReference type="InterPro" id="IPR022398">
    <property type="entry name" value="Peptidase_S8_His-AS"/>
</dbReference>
<comment type="caution">
    <text evidence="19">The sequence shown here is derived from an EMBL/GenBank/DDBJ whole genome shotgun (WGS) entry which is preliminary data.</text>
</comment>
<dbReference type="EMBL" id="JAEPRB010000083">
    <property type="protein sequence ID" value="KAG2222436.1"/>
    <property type="molecule type" value="Genomic_DNA"/>
</dbReference>
<dbReference type="Pfam" id="PF01483">
    <property type="entry name" value="P_proprotein"/>
    <property type="match status" value="1"/>
</dbReference>
<dbReference type="PROSITE" id="PS51892">
    <property type="entry name" value="SUBTILASE"/>
    <property type="match status" value="1"/>
</dbReference>
<evidence type="ECO:0000313" key="20">
    <source>
        <dbReference type="Proteomes" id="UP000646827"/>
    </source>
</evidence>
<feature type="region of interest" description="Disordered" evidence="15">
    <location>
        <begin position="658"/>
        <end position="732"/>
    </location>
</feature>
<dbReference type="InterPro" id="IPR002884">
    <property type="entry name" value="P_dom"/>
</dbReference>
<sequence>MKPCFWVWLAIVTNVVSATNIIKRLPDRHYYTLHVPEVDHDTHIAAQHVAISLGGQFEGMVGELKTYYMMSVPKSSLNKRSQGDDTDPIVTAFQARKRFDKRDENQRLWDRVQRLDPQVPRQRTKRAALPREPPFTEISKGQAVMEDAQRVLDIKDPGFPRQWHLVNQEVFGNDINVTDVWKQDITGNGTIVAILDDGLDYESKDLAENFYAAGSYDFNDHEDLPTPKLFDDTHGTRCAGQIAAQKNDICGIGIAYNSRVSGIRILSGEITDADEASALNYKYQENDIFSCSWGPPDNGETMEAPDGILADAFINGIENGRDGKGSIYVFATGNGAVSGDNCNFDGYTNSIYTITVGAIDHNNAHPPYSESCSAQMVVTYSSGGGQFIYTTNVGKNVCSDHHGGTSAAAPTAAGVFALVLSVRPELTWRDLQHLCVQTAIPISTDDEDWKELPSGRLYNHKYGYGKLDAHTIVEAAKTFELVNKQTRLELPVVDPEHEKIPIPDSSKDEKKKQALESKVQVTDEMVKGAGLLRLEHITATVNIEHERRGDIVINLQSPNNVISELATMRPADKSSDGIVDWKFMTVKHWEENPVGEWILQVYDVSHPETNGSFFNWTLTLFGEMDPNFTGEPNYTPLAEKNQTTTGPIENLSETLIPTTASSSAAESSVSQSDDTVIGRPTRVKPSVSDTTIATASSNDDDDDLKETQTAGSVSPAAQASNDEEEEGREAGSGTSTIIYALVGSGAIITLAGGMYVQKRKGWRSPVLASTENAPEGGRLTGYEFQVLRNSEEQEEDGDERPLLTEEESRRNNVSS</sequence>
<dbReference type="PROSITE" id="PS00137">
    <property type="entry name" value="SUBTILASE_HIS"/>
    <property type="match status" value="1"/>
</dbReference>
<proteinExistence type="inferred from homology"/>
<dbReference type="SUPFAM" id="SSF49785">
    <property type="entry name" value="Galactose-binding domain-like"/>
    <property type="match status" value="1"/>
</dbReference>
<evidence type="ECO:0000256" key="14">
    <source>
        <dbReference type="PROSITE-ProRule" id="PRU01240"/>
    </source>
</evidence>
<feature type="signal peptide" evidence="17">
    <location>
        <begin position="1"/>
        <end position="18"/>
    </location>
</feature>
<keyword evidence="9 16" id="KW-1133">Transmembrane helix</keyword>
<keyword evidence="10 16" id="KW-0472">Membrane</keyword>
<evidence type="ECO:0000256" key="9">
    <source>
        <dbReference type="ARBA" id="ARBA00022989"/>
    </source>
</evidence>
<keyword evidence="8" id="KW-0106">Calcium</keyword>
<dbReference type="GO" id="GO:0016485">
    <property type="term" value="P:protein processing"/>
    <property type="evidence" value="ECO:0007669"/>
    <property type="project" value="TreeGrafter"/>
</dbReference>
<evidence type="ECO:0000256" key="13">
    <source>
        <dbReference type="PIRSR" id="PIRSR615500-1"/>
    </source>
</evidence>
<dbReference type="SUPFAM" id="SSF52743">
    <property type="entry name" value="Subtilisin-like"/>
    <property type="match status" value="1"/>
</dbReference>
<dbReference type="PRINTS" id="PR00723">
    <property type="entry name" value="SUBTILISIN"/>
</dbReference>
<dbReference type="CDD" id="cd04059">
    <property type="entry name" value="Peptidases_S8_Protein_convertases_Kexins_Furin-like"/>
    <property type="match status" value="1"/>
</dbReference>
<feature type="active site" description="Charge relay system" evidence="13 14">
    <location>
        <position position="234"/>
    </location>
</feature>
<evidence type="ECO:0000256" key="17">
    <source>
        <dbReference type="SAM" id="SignalP"/>
    </source>
</evidence>
<evidence type="ECO:0000256" key="3">
    <source>
        <dbReference type="ARBA" id="ARBA00022670"/>
    </source>
</evidence>
<dbReference type="InterPro" id="IPR023828">
    <property type="entry name" value="Peptidase_S8_Ser-AS"/>
</dbReference>
<dbReference type="InterPro" id="IPR000209">
    <property type="entry name" value="Peptidase_S8/S53_dom"/>
</dbReference>
<keyword evidence="6 14" id="KW-0378">Hydrolase</keyword>
<evidence type="ECO:0000256" key="1">
    <source>
        <dbReference type="ARBA" id="ARBA00004370"/>
    </source>
</evidence>
<evidence type="ECO:0000256" key="4">
    <source>
        <dbReference type="ARBA" id="ARBA00022692"/>
    </source>
</evidence>
<dbReference type="AlphaFoldDB" id="A0A8H7S6E2"/>
<organism evidence="19 20">
    <name type="scientific">Circinella minor</name>
    <dbReference type="NCBI Taxonomy" id="1195481"/>
    <lineage>
        <taxon>Eukaryota</taxon>
        <taxon>Fungi</taxon>
        <taxon>Fungi incertae sedis</taxon>
        <taxon>Mucoromycota</taxon>
        <taxon>Mucoromycotina</taxon>
        <taxon>Mucoromycetes</taxon>
        <taxon>Mucorales</taxon>
        <taxon>Lichtheimiaceae</taxon>
        <taxon>Circinella</taxon>
    </lineage>
</organism>
<evidence type="ECO:0000313" key="19">
    <source>
        <dbReference type="EMBL" id="KAG2222436.1"/>
    </source>
</evidence>
<accession>A0A8H7S6E2</accession>
<dbReference type="Pfam" id="PF00082">
    <property type="entry name" value="Peptidase_S8"/>
    <property type="match status" value="1"/>
</dbReference>
<dbReference type="InterPro" id="IPR034182">
    <property type="entry name" value="Kexin/furin"/>
</dbReference>
<dbReference type="Gene3D" id="2.60.120.260">
    <property type="entry name" value="Galactose-binding domain-like"/>
    <property type="match status" value="1"/>
</dbReference>
<dbReference type="GO" id="GO:0005802">
    <property type="term" value="C:trans-Golgi network"/>
    <property type="evidence" value="ECO:0007669"/>
    <property type="project" value="TreeGrafter"/>
</dbReference>
<reference evidence="19 20" key="1">
    <citation type="submission" date="2020-12" db="EMBL/GenBank/DDBJ databases">
        <title>Metabolic potential, ecology and presence of endohyphal bacteria is reflected in genomic diversity of Mucoromycotina.</title>
        <authorList>
            <person name="Muszewska A."/>
            <person name="Okrasinska A."/>
            <person name="Steczkiewicz K."/>
            <person name="Drgas O."/>
            <person name="Orlowska M."/>
            <person name="Perlinska-Lenart U."/>
            <person name="Aleksandrzak-Piekarczyk T."/>
            <person name="Szatraj K."/>
            <person name="Zielenkiewicz U."/>
            <person name="Pilsyk S."/>
            <person name="Malc E."/>
            <person name="Mieczkowski P."/>
            <person name="Kruszewska J.S."/>
            <person name="Biernat P."/>
            <person name="Pawlowska J."/>
        </authorList>
    </citation>
    <scope>NUCLEOTIDE SEQUENCE [LARGE SCALE GENOMIC DNA]</scope>
    <source>
        <strain evidence="19 20">CBS 142.35</strain>
    </source>
</reference>
<dbReference type="FunFam" id="2.60.120.260:FF:000026">
    <property type="entry name" value="proprotein convertase subtilisin/kexin type 7"/>
    <property type="match status" value="1"/>
</dbReference>
<evidence type="ECO:0000256" key="12">
    <source>
        <dbReference type="ARBA" id="ARBA00023180"/>
    </source>
</evidence>
<evidence type="ECO:0000256" key="10">
    <source>
        <dbReference type="ARBA" id="ARBA00023136"/>
    </source>
</evidence>
<feature type="region of interest" description="Disordered" evidence="15">
    <location>
        <begin position="788"/>
        <end position="815"/>
    </location>
</feature>
<dbReference type="GO" id="GO:0000139">
    <property type="term" value="C:Golgi membrane"/>
    <property type="evidence" value="ECO:0007669"/>
    <property type="project" value="TreeGrafter"/>
</dbReference>
<feature type="active site" description="Charge relay system" evidence="13 14">
    <location>
        <position position="196"/>
    </location>
</feature>
<keyword evidence="20" id="KW-1185">Reference proteome</keyword>
<evidence type="ECO:0000256" key="11">
    <source>
        <dbReference type="ARBA" id="ARBA00023145"/>
    </source>
</evidence>
<feature type="compositionally biased region" description="Polar residues" evidence="15">
    <location>
        <begin position="707"/>
        <end position="720"/>
    </location>
</feature>
<gene>
    <name evidence="19" type="ORF">INT45_009448</name>
</gene>
<evidence type="ECO:0000256" key="8">
    <source>
        <dbReference type="ARBA" id="ARBA00022837"/>
    </source>
</evidence>
<keyword evidence="4 16" id="KW-0812">Transmembrane</keyword>
<evidence type="ECO:0000256" key="16">
    <source>
        <dbReference type="SAM" id="Phobius"/>
    </source>
</evidence>
<feature type="active site" description="Charge relay system" evidence="13 14">
    <location>
        <position position="406"/>
    </location>
</feature>
<feature type="compositionally biased region" description="Low complexity" evidence="15">
    <location>
        <begin position="660"/>
        <end position="672"/>
    </location>
</feature>
<keyword evidence="11" id="KW-0865">Zymogen</keyword>
<dbReference type="GO" id="GO:0007323">
    <property type="term" value="P:peptide pheromone maturation"/>
    <property type="evidence" value="ECO:0007669"/>
    <property type="project" value="UniProtKB-ARBA"/>
</dbReference>
<name>A0A8H7S6E2_9FUNG</name>
<keyword evidence="5 17" id="KW-0732">Signal</keyword>
<comment type="subcellular location">
    <subcellularLocation>
        <location evidence="1">Membrane</location>
    </subcellularLocation>
</comment>
<dbReference type="PANTHER" id="PTHR42884">
    <property type="entry name" value="PROPROTEIN CONVERTASE SUBTILISIN/KEXIN-RELATED"/>
    <property type="match status" value="1"/>
</dbReference>
<dbReference type="InterPro" id="IPR015500">
    <property type="entry name" value="Peptidase_S8_subtilisin-rel"/>
</dbReference>